<accession>A0A841LWA8</accession>
<feature type="chain" id="PRO_5032720485" description="DUF3552 domain-containing protein" evidence="2">
    <location>
        <begin position="22"/>
        <end position="108"/>
    </location>
</feature>
<reference evidence="3 4" key="1">
    <citation type="submission" date="2020-08" db="EMBL/GenBank/DDBJ databases">
        <title>Genomic Encyclopedia of Type Strains, Phase IV (KMG-IV): sequencing the most valuable type-strain genomes for metagenomic binning, comparative biology and taxonomic classification.</title>
        <authorList>
            <person name="Goeker M."/>
        </authorList>
    </citation>
    <scope>NUCLEOTIDE SEQUENCE [LARGE SCALE GENOMIC DNA]</scope>
    <source>
        <strain evidence="3 4">DSM 22336</strain>
    </source>
</reference>
<evidence type="ECO:0000256" key="2">
    <source>
        <dbReference type="SAM" id="SignalP"/>
    </source>
</evidence>
<evidence type="ECO:0000313" key="3">
    <source>
        <dbReference type="EMBL" id="MBB6262665.1"/>
    </source>
</evidence>
<proteinExistence type="predicted"/>
<feature type="signal peptide" evidence="2">
    <location>
        <begin position="1"/>
        <end position="21"/>
    </location>
</feature>
<gene>
    <name evidence="3" type="ORF">FHS77_003247</name>
</gene>
<dbReference type="RefSeq" id="WP_210307175.1">
    <property type="nucleotide sequence ID" value="NZ_JACIIU010000059.1"/>
</dbReference>
<dbReference type="EMBL" id="JACIIU010000059">
    <property type="protein sequence ID" value="MBB6262665.1"/>
    <property type="molecule type" value="Genomic_DNA"/>
</dbReference>
<evidence type="ECO:0000256" key="1">
    <source>
        <dbReference type="SAM" id="MobiDB-lite"/>
    </source>
</evidence>
<sequence>MRVSLLIALFAPITLANEANAFYCSEPSAPFCATRFGSFDDQWDFDRCKREMESYKTEVEDFIECNNRAAKAEAERAADEAFSKAQRENDDAISEYSSTVDDFNRRAR</sequence>
<name>A0A841LWA8_9HYPH</name>
<dbReference type="AlphaFoldDB" id="A0A841LWA8"/>
<evidence type="ECO:0000313" key="4">
    <source>
        <dbReference type="Proteomes" id="UP000555393"/>
    </source>
</evidence>
<comment type="caution">
    <text evidence="3">The sequence shown here is derived from an EMBL/GenBank/DDBJ whole genome shotgun (WGS) entry which is preliminary data.</text>
</comment>
<organism evidence="3 4">
    <name type="scientific">Paenochrobactrum gallinarii</name>
    <dbReference type="NCBI Taxonomy" id="643673"/>
    <lineage>
        <taxon>Bacteria</taxon>
        <taxon>Pseudomonadati</taxon>
        <taxon>Pseudomonadota</taxon>
        <taxon>Alphaproteobacteria</taxon>
        <taxon>Hyphomicrobiales</taxon>
        <taxon>Brucellaceae</taxon>
        <taxon>Paenochrobactrum</taxon>
    </lineage>
</organism>
<evidence type="ECO:0008006" key="5">
    <source>
        <dbReference type="Google" id="ProtNLM"/>
    </source>
</evidence>
<dbReference type="Proteomes" id="UP000555393">
    <property type="component" value="Unassembled WGS sequence"/>
</dbReference>
<protein>
    <recommendedName>
        <fullName evidence="5">DUF3552 domain-containing protein</fullName>
    </recommendedName>
</protein>
<feature type="compositionally biased region" description="Basic and acidic residues" evidence="1">
    <location>
        <begin position="79"/>
        <end position="90"/>
    </location>
</feature>
<keyword evidence="4" id="KW-1185">Reference proteome</keyword>
<keyword evidence="2" id="KW-0732">Signal</keyword>
<feature type="region of interest" description="Disordered" evidence="1">
    <location>
        <begin position="79"/>
        <end position="108"/>
    </location>
</feature>